<evidence type="ECO:0000256" key="1">
    <source>
        <dbReference type="SAM" id="MobiDB-lite"/>
    </source>
</evidence>
<evidence type="ECO:0000313" key="4">
    <source>
        <dbReference type="Proteomes" id="UP000606974"/>
    </source>
</evidence>
<dbReference type="Pfam" id="PF00485">
    <property type="entry name" value="PRK"/>
    <property type="match status" value="1"/>
</dbReference>
<dbReference type="SUPFAM" id="SSF52540">
    <property type="entry name" value="P-loop containing nucleoside triphosphate hydrolases"/>
    <property type="match status" value="1"/>
</dbReference>
<comment type="caution">
    <text evidence="3">The sequence shown here is derived from an EMBL/GenBank/DDBJ whole genome shotgun (WGS) entry which is preliminary data.</text>
</comment>
<sequence length="280" mass="31287">MEEQLNRLAEKVWGKYGKTDRSTRVLIAIAGLPGSGKTSVASSLVKKLNEHYHKDWRSKHPNFPGTPPYNPDIAYYVPLDGFHLTRAQLAAMPDPEEAAYRRGAPFTFDGEKYFELVRKLRERVLPESTTIYAPSFDHAVKDPVENDIPIPPTARIVVLEGLYVALDQEPWRDAAKLMDELWFVDVPMDLAIERLVIRHVEAGLSPDAGHARTRVMASDMQNGQYVLDHRLPIQEMIQSIEEGAWKTTKSELQEAAEGKNRPGPGRMSSTAKLAALGAGC</sequence>
<accession>A0A8H7ANF8</accession>
<feature type="domain" description="Phosphoribulokinase/uridine kinase" evidence="2">
    <location>
        <begin position="26"/>
        <end position="200"/>
    </location>
</feature>
<dbReference type="InterPro" id="IPR027417">
    <property type="entry name" value="P-loop_NTPase"/>
</dbReference>
<name>A0A8H7ANF8_9EURO</name>
<organism evidence="3 4">
    <name type="scientific">Endocarpon pusillum</name>
    <dbReference type="NCBI Taxonomy" id="364733"/>
    <lineage>
        <taxon>Eukaryota</taxon>
        <taxon>Fungi</taxon>
        <taxon>Dikarya</taxon>
        <taxon>Ascomycota</taxon>
        <taxon>Pezizomycotina</taxon>
        <taxon>Eurotiomycetes</taxon>
        <taxon>Chaetothyriomycetidae</taxon>
        <taxon>Verrucariales</taxon>
        <taxon>Verrucariaceae</taxon>
        <taxon>Endocarpon</taxon>
    </lineage>
</organism>
<gene>
    <name evidence="3" type="ORF">GJ744_009410</name>
</gene>
<protein>
    <recommendedName>
        <fullName evidence="2">Phosphoribulokinase/uridine kinase domain-containing protein</fullName>
    </recommendedName>
</protein>
<dbReference type="GO" id="GO:0016301">
    <property type="term" value="F:kinase activity"/>
    <property type="evidence" value="ECO:0007669"/>
    <property type="project" value="InterPro"/>
</dbReference>
<dbReference type="GO" id="GO:0005524">
    <property type="term" value="F:ATP binding"/>
    <property type="evidence" value="ECO:0007669"/>
    <property type="project" value="InterPro"/>
</dbReference>
<dbReference type="OrthoDB" id="6362633at2759"/>
<dbReference type="Gene3D" id="3.40.50.300">
    <property type="entry name" value="P-loop containing nucleotide triphosphate hydrolases"/>
    <property type="match status" value="2"/>
</dbReference>
<dbReference type="PANTHER" id="PTHR10285">
    <property type="entry name" value="URIDINE KINASE"/>
    <property type="match status" value="1"/>
</dbReference>
<feature type="compositionally biased region" description="Basic and acidic residues" evidence="1">
    <location>
        <begin position="248"/>
        <end position="260"/>
    </location>
</feature>
<keyword evidence="4" id="KW-1185">Reference proteome</keyword>
<evidence type="ECO:0000259" key="2">
    <source>
        <dbReference type="Pfam" id="PF00485"/>
    </source>
</evidence>
<dbReference type="AlphaFoldDB" id="A0A8H7ANF8"/>
<dbReference type="InterPro" id="IPR006083">
    <property type="entry name" value="PRK/URK"/>
</dbReference>
<dbReference type="Proteomes" id="UP000606974">
    <property type="component" value="Unassembled WGS sequence"/>
</dbReference>
<dbReference type="EMBL" id="JAACFV010000056">
    <property type="protein sequence ID" value="KAF7508265.1"/>
    <property type="molecule type" value="Genomic_DNA"/>
</dbReference>
<evidence type="ECO:0000313" key="3">
    <source>
        <dbReference type="EMBL" id="KAF7508265.1"/>
    </source>
</evidence>
<proteinExistence type="predicted"/>
<reference evidence="3" key="1">
    <citation type="submission" date="2020-02" db="EMBL/GenBank/DDBJ databases">
        <authorList>
            <person name="Palmer J.M."/>
        </authorList>
    </citation>
    <scope>NUCLEOTIDE SEQUENCE</scope>
    <source>
        <strain evidence="3">EPUS1.4</strain>
        <tissue evidence="3">Thallus</tissue>
    </source>
</reference>
<feature type="region of interest" description="Disordered" evidence="1">
    <location>
        <begin position="248"/>
        <end position="269"/>
    </location>
</feature>